<dbReference type="EC" id="1.8.5.4" evidence="12"/>
<proteinExistence type="inferred from homology"/>
<dbReference type="InterPro" id="IPR052541">
    <property type="entry name" value="SQRD"/>
</dbReference>
<comment type="subcellular location">
    <subcellularLocation>
        <location evidence="2">Membrane</location>
        <topology evidence="2">Peripheral membrane protein</topology>
    </subcellularLocation>
</comment>
<evidence type="ECO:0000256" key="8">
    <source>
        <dbReference type="ARBA" id="ARBA00023136"/>
    </source>
</evidence>
<accession>B1WYZ1</accession>
<dbReference type="HOGENOM" id="CLU_030742_5_2_3"/>
<dbReference type="SUPFAM" id="SSF51905">
    <property type="entry name" value="FAD/NAD(P)-binding domain"/>
    <property type="match status" value="2"/>
</dbReference>
<keyword evidence="8" id="KW-0472">Membrane</keyword>
<evidence type="ECO:0000313" key="16">
    <source>
        <dbReference type="EMBL" id="ACB52755.1"/>
    </source>
</evidence>
<evidence type="ECO:0000256" key="12">
    <source>
        <dbReference type="ARBA" id="ARBA00066453"/>
    </source>
</evidence>
<keyword evidence="17" id="KW-1185">Reference proteome</keyword>
<dbReference type="KEGG" id="cyt:cce_3407"/>
<dbReference type="GO" id="GO:0000166">
    <property type="term" value="F:nucleotide binding"/>
    <property type="evidence" value="ECO:0007669"/>
    <property type="project" value="UniProtKB-KW"/>
</dbReference>
<dbReference type="InterPro" id="IPR036188">
    <property type="entry name" value="FAD/NAD-bd_sf"/>
</dbReference>
<evidence type="ECO:0000256" key="10">
    <source>
        <dbReference type="ARBA" id="ARBA00054727"/>
    </source>
</evidence>
<comment type="function">
    <text evidence="10">Catalyzes the oxidation of hydrogen sulfide, with the help of a quinone. Consecutive reaction cycles lead to the accumulation of a polysulfide product on the active site Cys residues; these products are released when they exceed a critical length, typically as cyclooctasulfur.</text>
</comment>
<evidence type="ECO:0000256" key="3">
    <source>
        <dbReference type="ARBA" id="ARBA00022630"/>
    </source>
</evidence>
<evidence type="ECO:0000256" key="9">
    <source>
        <dbReference type="ARBA" id="ARBA00050821"/>
    </source>
</evidence>
<dbReference type="InterPro" id="IPR023753">
    <property type="entry name" value="FAD/NAD-binding_dom"/>
</dbReference>
<comment type="catalytic activity">
    <reaction evidence="9">
        <text>n a quinone + n hydrogen sulfide + n H(+) = polysulfur(n-2) + n a quinol</text>
        <dbReference type="Rhea" id="RHEA:30239"/>
        <dbReference type="Rhea" id="RHEA-COMP:19475"/>
        <dbReference type="ChEBI" id="CHEBI:15378"/>
        <dbReference type="ChEBI" id="CHEBI:17909"/>
        <dbReference type="ChEBI" id="CHEBI:24646"/>
        <dbReference type="ChEBI" id="CHEBI:29919"/>
        <dbReference type="ChEBI" id="CHEBI:132124"/>
        <dbReference type="EC" id="1.8.5.4"/>
    </reaction>
</comment>
<dbReference type="GO" id="GO:0016020">
    <property type="term" value="C:membrane"/>
    <property type="evidence" value="ECO:0007669"/>
    <property type="project" value="UniProtKB-SubCell"/>
</dbReference>
<dbReference type="PANTHER" id="PTHR43755">
    <property type="match status" value="1"/>
</dbReference>
<evidence type="ECO:0000256" key="1">
    <source>
        <dbReference type="ARBA" id="ARBA00001974"/>
    </source>
</evidence>
<feature type="domain" description="FAD/NAD(P)-binding" evidence="15">
    <location>
        <begin position="11"/>
        <end position="301"/>
    </location>
</feature>
<keyword evidence="5" id="KW-0547">Nucleotide-binding</keyword>
<evidence type="ECO:0000256" key="7">
    <source>
        <dbReference type="ARBA" id="ARBA00023002"/>
    </source>
</evidence>
<dbReference type="AlphaFoldDB" id="B1WYZ1"/>
<sequence>MQHLRVSIMAHIVVIGGGIGGLPTAYELRHLLLSSHQITLVSNQPNFTFIPSLPWVALNLISLQRIQLDIKSLLQKRGINWLLGTVTQLEPEKKQILVENETITYDYLIVATGAELALDTIPGLGPEMGYTQSVCNPHHATQAGEAWSEFLADPGPLIVGAVPGASCFGPAYEFAMLANATLRQSQPWKQVPITFVTPEPYVGHLGIGSMANSQALVRELMAKHNINILENAAICHISPDTIYLSNGERLPFKYAMVLPPFRGPSFLREIPGLTDEQGFLPVLPTGQHPDYPSLYGIGVVVKINPPEVTSIPIGVPKTGQMTEAMGMAAAHNIACELGELSSHLMIPTLEALCLADFGETGVCFLAAPILPDAITGQRRKAIALQGQWVNWSKTAFEQFFLLKMRLGWSVPWFERLALQGLGLSLVKPLPNQT</sequence>
<dbReference type="GO" id="GO:0070224">
    <property type="term" value="F:sulfide:quinone oxidoreductase activity"/>
    <property type="evidence" value="ECO:0007669"/>
    <property type="project" value="UniProtKB-EC"/>
</dbReference>
<evidence type="ECO:0000256" key="14">
    <source>
        <dbReference type="ARBA" id="ARBA00081101"/>
    </source>
</evidence>
<evidence type="ECO:0000256" key="2">
    <source>
        <dbReference type="ARBA" id="ARBA00004170"/>
    </source>
</evidence>
<protein>
    <recommendedName>
        <fullName evidence="13">Sulfide-quinone reductase</fullName>
        <ecNumber evidence="12">1.8.5.4</ecNumber>
    </recommendedName>
    <alternativeName>
        <fullName evidence="14">Sulfide:quinone oxidoreductase</fullName>
    </alternativeName>
</protein>
<dbReference type="STRING" id="43989.cce_3407"/>
<dbReference type="Proteomes" id="UP000001203">
    <property type="component" value="Chromosome circular"/>
</dbReference>
<evidence type="ECO:0000256" key="13">
    <source>
        <dbReference type="ARBA" id="ARBA00071264"/>
    </source>
</evidence>
<gene>
    <name evidence="16" type="ordered locus">cce_3407</name>
</gene>
<reference evidence="16 17" key="1">
    <citation type="journal article" date="2008" name="Proc. Natl. Acad. Sci. U.S.A.">
        <title>The genome of Cyanothece 51142, a unicellular diazotrophic cyanobacterium important in the marine nitrogen cycle.</title>
        <authorList>
            <person name="Welsh E.A."/>
            <person name="Liberton M."/>
            <person name="Stoeckel J."/>
            <person name="Loh T."/>
            <person name="Elvitigala T."/>
            <person name="Wang C."/>
            <person name="Wollam A."/>
            <person name="Fulton R.S."/>
            <person name="Clifton S.W."/>
            <person name="Jacobs J.M."/>
            <person name="Aurora R."/>
            <person name="Ghosh B.K."/>
            <person name="Sherman L.A."/>
            <person name="Smith R.D."/>
            <person name="Wilson R.K."/>
            <person name="Pakrasi H.B."/>
        </authorList>
    </citation>
    <scope>NUCLEOTIDE SEQUENCE [LARGE SCALE GENOMIC DNA]</scope>
    <source>
        <strain evidence="17">ATCC 51142 / BH68</strain>
    </source>
</reference>
<keyword evidence="3" id="KW-0285">Flavoprotein</keyword>
<name>B1WYZ1_CROS5</name>
<keyword evidence="6" id="KW-0274">FAD</keyword>
<evidence type="ECO:0000256" key="6">
    <source>
        <dbReference type="ARBA" id="ARBA00022827"/>
    </source>
</evidence>
<dbReference type="PANTHER" id="PTHR43755:SF1">
    <property type="entry name" value="FAD-DEPENDENT PYRIDINE NUCLEOTIDE-DISULPHIDE OXIDOREDUCTASE"/>
    <property type="match status" value="1"/>
</dbReference>
<dbReference type="eggNOG" id="COG0446">
    <property type="taxonomic scope" value="Bacteria"/>
</dbReference>
<evidence type="ECO:0000256" key="11">
    <source>
        <dbReference type="ARBA" id="ARBA00060891"/>
    </source>
</evidence>
<evidence type="ECO:0000259" key="15">
    <source>
        <dbReference type="Pfam" id="PF07992"/>
    </source>
</evidence>
<dbReference type="Pfam" id="PF07992">
    <property type="entry name" value="Pyr_redox_2"/>
    <property type="match status" value="1"/>
</dbReference>
<evidence type="ECO:0000256" key="4">
    <source>
        <dbReference type="ARBA" id="ARBA00022719"/>
    </source>
</evidence>
<organism evidence="16 17">
    <name type="scientific">Crocosphaera subtropica (strain ATCC 51142 / BH68)</name>
    <name type="common">Cyanothece sp. (strain ATCC 51142)</name>
    <dbReference type="NCBI Taxonomy" id="43989"/>
    <lineage>
        <taxon>Bacteria</taxon>
        <taxon>Bacillati</taxon>
        <taxon>Cyanobacteriota</taxon>
        <taxon>Cyanophyceae</taxon>
        <taxon>Oscillatoriophycideae</taxon>
        <taxon>Chroococcales</taxon>
        <taxon>Aphanothecaceae</taxon>
        <taxon>Crocosphaera</taxon>
        <taxon>Crocosphaera subtropica</taxon>
    </lineage>
</organism>
<keyword evidence="7" id="KW-0560">Oxidoreductase</keyword>
<dbReference type="FunFam" id="3.50.50.100:FF:000017">
    <property type="entry name" value="Sulfide-quinone reductase"/>
    <property type="match status" value="1"/>
</dbReference>
<comment type="cofactor">
    <cofactor evidence="1">
        <name>FAD</name>
        <dbReference type="ChEBI" id="CHEBI:57692"/>
    </cofactor>
</comment>
<comment type="similarity">
    <text evidence="11">Belongs to the SQRD family.</text>
</comment>
<keyword evidence="4" id="KW-0874">Quinone</keyword>
<evidence type="ECO:0000256" key="5">
    <source>
        <dbReference type="ARBA" id="ARBA00022741"/>
    </source>
</evidence>
<dbReference type="Gene3D" id="3.50.50.100">
    <property type="match status" value="1"/>
</dbReference>
<evidence type="ECO:0000313" key="17">
    <source>
        <dbReference type="Proteomes" id="UP000001203"/>
    </source>
</evidence>
<dbReference type="GO" id="GO:0048038">
    <property type="term" value="F:quinone binding"/>
    <property type="evidence" value="ECO:0007669"/>
    <property type="project" value="UniProtKB-KW"/>
</dbReference>
<dbReference type="EMBL" id="CP000806">
    <property type="protein sequence ID" value="ACB52755.1"/>
    <property type="molecule type" value="Genomic_DNA"/>
</dbReference>